<proteinExistence type="predicted"/>
<dbReference type="PROSITE" id="PS51379">
    <property type="entry name" value="4FE4S_FER_2"/>
    <property type="match status" value="1"/>
</dbReference>
<gene>
    <name evidence="8" type="ORF">WG66_2021</name>
</gene>
<evidence type="ECO:0000313" key="9">
    <source>
        <dbReference type="Proteomes" id="UP000054988"/>
    </source>
</evidence>
<dbReference type="EMBL" id="LATX01000716">
    <property type="protein sequence ID" value="KTB45338.1"/>
    <property type="molecule type" value="Genomic_DNA"/>
</dbReference>
<keyword evidence="3" id="KW-0539">Nucleus</keyword>
<evidence type="ECO:0000256" key="1">
    <source>
        <dbReference type="ARBA" id="ARBA00004123"/>
    </source>
</evidence>
<evidence type="ECO:0000256" key="3">
    <source>
        <dbReference type="ARBA" id="ARBA00023242"/>
    </source>
</evidence>
<dbReference type="GO" id="GO:0005634">
    <property type="term" value="C:nucleus"/>
    <property type="evidence" value="ECO:0007669"/>
    <property type="project" value="UniProtKB-SubCell"/>
</dbReference>
<feature type="region of interest" description="Disordered" evidence="4">
    <location>
        <begin position="917"/>
        <end position="940"/>
    </location>
</feature>
<dbReference type="Gene3D" id="4.10.240.10">
    <property type="entry name" value="Zn(2)-C6 fungal-type DNA-binding domain"/>
    <property type="match status" value="1"/>
</dbReference>
<feature type="compositionally biased region" description="Low complexity" evidence="4">
    <location>
        <begin position="888"/>
        <end position="902"/>
    </location>
</feature>
<keyword evidence="5" id="KW-1133">Transmembrane helix</keyword>
<keyword evidence="5" id="KW-0812">Transmembrane</keyword>
<dbReference type="InterPro" id="IPR017896">
    <property type="entry name" value="4Fe4S_Fe-S-bd"/>
</dbReference>
<dbReference type="Pfam" id="PF00172">
    <property type="entry name" value="Zn_clus"/>
    <property type="match status" value="1"/>
</dbReference>
<keyword evidence="2" id="KW-0479">Metal-binding</keyword>
<protein>
    <recommendedName>
        <fullName evidence="10">Zn(2)-C6 fungal-type domain-containing protein</fullName>
    </recommendedName>
</protein>
<reference evidence="8 9" key="1">
    <citation type="submission" date="2015-12" db="EMBL/GenBank/DDBJ databases">
        <title>Draft genome sequence of Moniliophthora roreri, the causal agent of frosty pod rot of cacao.</title>
        <authorList>
            <person name="Aime M.C."/>
            <person name="Diaz-Valderrama J.R."/>
            <person name="Kijpornyongpan T."/>
            <person name="Phillips-Mora W."/>
        </authorList>
    </citation>
    <scope>NUCLEOTIDE SEQUENCE [LARGE SCALE GENOMIC DNA]</scope>
    <source>
        <strain evidence="8 9">MCA 2952</strain>
    </source>
</reference>
<dbReference type="InterPro" id="IPR036864">
    <property type="entry name" value="Zn2-C6_fun-type_DNA-bd_sf"/>
</dbReference>
<dbReference type="Proteomes" id="UP000054988">
    <property type="component" value="Unassembled WGS sequence"/>
</dbReference>
<feature type="region of interest" description="Disordered" evidence="4">
    <location>
        <begin position="816"/>
        <end position="857"/>
    </location>
</feature>
<dbReference type="InterPro" id="IPR007219">
    <property type="entry name" value="XnlR_reg_dom"/>
</dbReference>
<feature type="compositionally biased region" description="Polar residues" evidence="4">
    <location>
        <begin position="1010"/>
        <end position="1031"/>
    </location>
</feature>
<evidence type="ECO:0000256" key="2">
    <source>
        <dbReference type="ARBA" id="ARBA00022723"/>
    </source>
</evidence>
<feature type="domain" description="4Fe-4S ferredoxin-type" evidence="7">
    <location>
        <begin position="49"/>
        <end position="81"/>
    </location>
</feature>
<dbReference type="SUPFAM" id="SSF57701">
    <property type="entry name" value="Zn2/Cys6 DNA-binding domain"/>
    <property type="match status" value="1"/>
</dbReference>
<sequence length="1153" mass="127091">MPPEPKAKLKRKSSRRELESEFKFDGGHARELEIKRSRGEVSCAECRRLKIKCDKQIPCTSCQRRGCAALCPNGSLATGQGTRFVLAATEHLHRRISKLSGRVRELEDALAILHSKHSNQPHPLLDESVLDATGVEEMDSDVPEGSGDRKGKGGTGENSVEGGSGEVIDAFGTLSISDHGISRFFGPTGGSESLLMANLIPSENSSPQQKPRVAYRGSTSPANYDRDSSSLSPTSTHMSAVTSTSYTSAAGTSSSTEGPLLSTLALFSQAFPFTPLGLPSSEVMSLIESHLPSYERAQELVKVFFDQVSWLFRGLTQDQVESDMLPSIYRETRGPGSNSEGDNDRKDQRSSRGYEDSSGSSSQSTSRQRSVSAERTSAEEWNGPHDLALLFIVFAIGALVSSDDKDNSSSDLRFEDLEAKGDSQAPQSRHQVPPIVEHYHQLSRAALSLQPILEKPSIVTIQTLHLLSIYNAMSGDGDDRLGKGETGMEMTWSLITLASHLSMTIGLHRDSARWGLTPKMVQRRRIVFWDLFVADVWTSLNTGRPPSFSLAYIDCSFPQYEGDPTGKGKEDEMFEIWQFRFAAECVAEVSARTLTAEAPTYATIMELDRKVRDFPVPEPLTTDKESHGGEDGMALSFQKFVVEHIKETMLIYIHRSFFAQAIIEQPVNPLKSTYAPSFLAAYRASGTILKSVREQFSRFPNTAARFWTMWTFAFSAAVIFGTVVARGPRSPLASSAMIELDQACMLFSKAAVYSRRAARALPILMKLREKSRCALTKVRNNASSTSGDNGGLLWNIKNEDTDDELSIFAGHTRFVSARQRTSGNGTPSAESPPESAPYEGPSSSRTGSSGLGSIQSQDVTQYGMDVAMDMDRPMEYDAALRASTYQMQPRPLQQPRQSYPSSHQPQLRLSQISNLGSYHSQSISPSGTSPIGWRPGEGLHTSENSEFAIQRNAQRYPEPTTISIPPATPPPPAMSAVSHHERQRSLSQQPPHRQSQQFTYSYDRDGGPHSNANTNYPWESTDRYSSSNPESSAVRLSRPQYVQSSNQMYHPPPPTHSHREMYPPSHGVPSYHGSYQHSHSNSQSLPSQPQNLPAPGNAALQGLGLAARDSRLDERWSSFMQDPGLLDEDFGRYIYILCILPTTTLLWFAMALY</sequence>
<feature type="compositionally biased region" description="Low complexity" evidence="4">
    <location>
        <begin position="827"/>
        <end position="853"/>
    </location>
</feature>
<feature type="domain" description="Zn(2)-C6 fungal-type" evidence="6">
    <location>
        <begin position="42"/>
        <end position="71"/>
    </location>
</feature>
<dbReference type="CDD" id="cd12148">
    <property type="entry name" value="fungal_TF_MHR"/>
    <property type="match status" value="1"/>
</dbReference>
<evidence type="ECO:0008006" key="10">
    <source>
        <dbReference type="Google" id="ProtNLM"/>
    </source>
</evidence>
<dbReference type="eggNOG" id="ENOG502SJQ1">
    <property type="taxonomic scope" value="Eukaryota"/>
</dbReference>
<feature type="compositionally biased region" description="Polar residues" evidence="4">
    <location>
        <begin position="985"/>
        <end position="1000"/>
    </location>
</feature>
<evidence type="ECO:0000256" key="4">
    <source>
        <dbReference type="SAM" id="MobiDB-lite"/>
    </source>
</evidence>
<dbReference type="InterPro" id="IPR050613">
    <property type="entry name" value="Sec_Metabolite_Reg"/>
</dbReference>
<feature type="region of interest" description="Disordered" evidence="4">
    <location>
        <begin position="888"/>
        <end position="907"/>
    </location>
</feature>
<evidence type="ECO:0000256" key="5">
    <source>
        <dbReference type="SAM" id="Phobius"/>
    </source>
</evidence>
<dbReference type="AlphaFoldDB" id="A0A0W0G9U9"/>
<name>A0A0W0G9U9_MONRR</name>
<dbReference type="InterPro" id="IPR001138">
    <property type="entry name" value="Zn2Cys6_DnaBD"/>
</dbReference>
<evidence type="ECO:0000313" key="8">
    <source>
        <dbReference type="EMBL" id="KTB45338.1"/>
    </source>
</evidence>
<dbReference type="PROSITE" id="PS50048">
    <property type="entry name" value="ZN2_CY6_FUNGAL_2"/>
    <property type="match status" value="1"/>
</dbReference>
<feature type="region of interest" description="Disordered" evidence="4">
    <location>
        <begin position="202"/>
        <end position="237"/>
    </location>
</feature>
<feature type="compositionally biased region" description="Low complexity" evidence="4">
    <location>
        <begin position="356"/>
        <end position="371"/>
    </location>
</feature>
<keyword evidence="5" id="KW-0472">Membrane</keyword>
<feature type="transmembrane region" description="Helical" evidence="5">
    <location>
        <begin position="1133"/>
        <end position="1152"/>
    </location>
</feature>
<dbReference type="PROSITE" id="PS00463">
    <property type="entry name" value="ZN2_CY6_FUNGAL_1"/>
    <property type="match status" value="1"/>
</dbReference>
<feature type="compositionally biased region" description="Low complexity" evidence="4">
    <location>
        <begin position="1076"/>
        <end position="1097"/>
    </location>
</feature>
<feature type="region of interest" description="Disordered" evidence="4">
    <location>
        <begin position="1"/>
        <end position="22"/>
    </location>
</feature>
<comment type="caution">
    <text evidence="8">The sequence shown here is derived from an EMBL/GenBank/DDBJ whole genome shotgun (WGS) entry which is preliminary data.</text>
</comment>
<dbReference type="GO" id="GO:0008270">
    <property type="term" value="F:zinc ion binding"/>
    <property type="evidence" value="ECO:0007669"/>
    <property type="project" value="InterPro"/>
</dbReference>
<dbReference type="SMART" id="SM00906">
    <property type="entry name" value="Fungal_trans"/>
    <property type="match status" value="1"/>
</dbReference>
<dbReference type="GO" id="GO:0003677">
    <property type="term" value="F:DNA binding"/>
    <property type="evidence" value="ECO:0007669"/>
    <property type="project" value="InterPro"/>
</dbReference>
<dbReference type="CDD" id="cd00067">
    <property type="entry name" value="GAL4"/>
    <property type="match status" value="1"/>
</dbReference>
<feature type="compositionally biased region" description="Basic and acidic residues" evidence="4">
    <location>
        <begin position="342"/>
        <end position="355"/>
    </location>
</feature>
<feature type="region of interest" description="Disordered" evidence="4">
    <location>
        <begin position="137"/>
        <end position="165"/>
    </location>
</feature>
<organism evidence="8 9">
    <name type="scientific">Moniliophthora roreri</name>
    <name type="common">Frosty pod rot fungus</name>
    <name type="synonym">Monilia roreri</name>
    <dbReference type="NCBI Taxonomy" id="221103"/>
    <lineage>
        <taxon>Eukaryota</taxon>
        <taxon>Fungi</taxon>
        <taxon>Dikarya</taxon>
        <taxon>Basidiomycota</taxon>
        <taxon>Agaricomycotina</taxon>
        <taxon>Agaricomycetes</taxon>
        <taxon>Agaricomycetidae</taxon>
        <taxon>Agaricales</taxon>
        <taxon>Marasmiineae</taxon>
        <taxon>Marasmiaceae</taxon>
        <taxon>Moniliophthora</taxon>
    </lineage>
</organism>
<dbReference type="GO" id="GO:0006351">
    <property type="term" value="P:DNA-templated transcription"/>
    <property type="evidence" value="ECO:0007669"/>
    <property type="project" value="InterPro"/>
</dbReference>
<dbReference type="SMART" id="SM00066">
    <property type="entry name" value="GAL4"/>
    <property type="match status" value="1"/>
</dbReference>
<comment type="subcellular location">
    <subcellularLocation>
        <location evidence="1">Nucleus</location>
    </subcellularLocation>
</comment>
<dbReference type="Pfam" id="PF04082">
    <property type="entry name" value="Fungal_trans"/>
    <property type="match status" value="1"/>
</dbReference>
<evidence type="ECO:0000259" key="6">
    <source>
        <dbReference type="PROSITE" id="PS50048"/>
    </source>
</evidence>
<dbReference type="GO" id="GO:0000981">
    <property type="term" value="F:DNA-binding transcription factor activity, RNA polymerase II-specific"/>
    <property type="evidence" value="ECO:0007669"/>
    <property type="project" value="InterPro"/>
</dbReference>
<feature type="region of interest" description="Disordered" evidence="4">
    <location>
        <begin position="958"/>
        <end position="1097"/>
    </location>
</feature>
<feature type="compositionally biased region" description="Polar residues" evidence="4">
    <location>
        <begin position="917"/>
        <end position="929"/>
    </location>
</feature>
<dbReference type="PANTHER" id="PTHR31001">
    <property type="entry name" value="UNCHARACTERIZED TRANSCRIPTIONAL REGULATORY PROTEIN"/>
    <property type="match status" value="1"/>
</dbReference>
<feature type="region of interest" description="Disordered" evidence="4">
    <location>
        <begin position="329"/>
        <end position="379"/>
    </location>
</feature>
<evidence type="ECO:0000259" key="7">
    <source>
        <dbReference type="PROSITE" id="PS51379"/>
    </source>
</evidence>
<dbReference type="PANTHER" id="PTHR31001:SF56">
    <property type="entry name" value="ZN(2)-C6 FUNGAL-TYPE DOMAIN-CONTAINING PROTEIN"/>
    <property type="match status" value="1"/>
</dbReference>
<accession>A0A0W0G9U9</accession>